<evidence type="ECO:0000256" key="1">
    <source>
        <dbReference type="SAM" id="Phobius"/>
    </source>
</evidence>
<organism evidence="2">
    <name type="scientific">Anguilla anguilla</name>
    <name type="common">European freshwater eel</name>
    <name type="synonym">Muraena anguilla</name>
    <dbReference type="NCBI Taxonomy" id="7936"/>
    <lineage>
        <taxon>Eukaryota</taxon>
        <taxon>Metazoa</taxon>
        <taxon>Chordata</taxon>
        <taxon>Craniata</taxon>
        <taxon>Vertebrata</taxon>
        <taxon>Euteleostomi</taxon>
        <taxon>Actinopterygii</taxon>
        <taxon>Neopterygii</taxon>
        <taxon>Teleostei</taxon>
        <taxon>Anguilliformes</taxon>
        <taxon>Anguillidae</taxon>
        <taxon>Anguilla</taxon>
    </lineage>
</organism>
<feature type="transmembrane region" description="Helical" evidence="1">
    <location>
        <begin position="21"/>
        <end position="38"/>
    </location>
</feature>
<keyword evidence="1" id="KW-1133">Transmembrane helix</keyword>
<dbReference type="AlphaFoldDB" id="A0A0E9W871"/>
<sequence length="46" mass="5104">MKRKNLSISCRVCVAKLSGRMTLFFFAAALALVTRIMLHDDGSMSL</sequence>
<reference evidence="2" key="2">
    <citation type="journal article" date="2015" name="Fish Shellfish Immunol.">
        <title>Early steps in the European eel (Anguilla anguilla)-Vibrio vulnificus interaction in the gills: Role of the RtxA13 toxin.</title>
        <authorList>
            <person name="Callol A."/>
            <person name="Pajuelo D."/>
            <person name="Ebbesson L."/>
            <person name="Teles M."/>
            <person name="MacKenzie S."/>
            <person name="Amaro C."/>
        </authorList>
    </citation>
    <scope>NUCLEOTIDE SEQUENCE</scope>
</reference>
<dbReference type="EMBL" id="GBXM01022889">
    <property type="protein sequence ID" value="JAH85688.1"/>
    <property type="molecule type" value="Transcribed_RNA"/>
</dbReference>
<name>A0A0E9W871_ANGAN</name>
<accession>A0A0E9W871</accession>
<reference evidence="2" key="1">
    <citation type="submission" date="2014-11" db="EMBL/GenBank/DDBJ databases">
        <authorList>
            <person name="Amaro Gonzalez C."/>
        </authorList>
    </citation>
    <scope>NUCLEOTIDE SEQUENCE</scope>
</reference>
<protein>
    <submittedName>
        <fullName evidence="2">Uncharacterized protein</fullName>
    </submittedName>
</protein>
<keyword evidence="1" id="KW-0472">Membrane</keyword>
<proteinExistence type="predicted"/>
<evidence type="ECO:0000313" key="2">
    <source>
        <dbReference type="EMBL" id="JAH85688.1"/>
    </source>
</evidence>
<keyword evidence="1" id="KW-0812">Transmembrane</keyword>